<proteinExistence type="predicted"/>
<keyword evidence="1" id="KW-0175">Coiled coil</keyword>
<feature type="coiled-coil region" evidence="1">
    <location>
        <begin position="2"/>
        <end position="33"/>
    </location>
</feature>
<dbReference type="AlphaFoldDB" id="A0A101EN20"/>
<name>A0A101EN20_9EURY</name>
<organism evidence="2 3">
    <name type="scientific">Thermococcus sibiricus</name>
    <dbReference type="NCBI Taxonomy" id="172049"/>
    <lineage>
        <taxon>Archaea</taxon>
        <taxon>Methanobacteriati</taxon>
        <taxon>Methanobacteriota</taxon>
        <taxon>Thermococci</taxon>
        <taxon>Thermococcales</taxon>
        <taxon>Thermococcaceae</taxon>
        <taxon>Thermococcus</taxon>
    </lineage>
</organism>
<comment type="caution">
    <text evidence="2">The sequence shown here is derived from an EMBL/GenBank/DDBJ whole genome shotgun (WGS) entry which is preliminary data.</text>
</comment>
<reference evidence="3" key="1">
    <citation type="journal article" date="2015" name="MBio">
        <title>Genome-Resolved Metagenomic Analysis Reveals Roles for Candidate Phyla and Other Microbial Community Members in Biogeochemical Transformations in Oil Reservoirs.</title>
        <authorList>
            <person name="Hu P."/>
            <person name="Tom L."/>
            <person name="Singh A."/>
            <person name="Thomas B.C."/>
            <person name="Baker B.J."/>
            <person name="Piceno Y.M."/>
            <person name="Andersen G.L."/>
            <person name="Banfield J.F."/>
        </authorList>
    </citation>
    <scope>NUCLEOTIDE SEQUENCE [LARGE SCALE GENOMIC DNA]</scope>
</reference>
<evidence type="ECO:0000313" key="2">
    <source>
        <dbReference type="EMBL" id="KUK18367.1"/>
    </source>
</evidence>
<accession>A0A101EN20</accession>
<protein>
    <submittedName>
        <fullName evidence="2">Glyoxalase/bleomycin resistance protein/dioxygenase</fullName>
    </submittedName>
</protein>
<evidence type="ECO:0000256" key="1">
    <source>
        <dbReference type="SAM" id="Coils"/>
    </source>
</evidence>
<keyword evidence="2" id="KW-0560">Oxidoreductase</keyword>
<dbReference type="GO" id="GO:0051213">
    <property type="term" value="F:dioxygenase activity"/>
    <property type="evidence" value="ECO:0007669"/>
    <property type="project" value="UniProtKB-KW"/>
</dbReference>
<dbReference type="Proteomes" id="UP000053911">
    <property type="component" value="Unassembled WGS sequence"/>
</dbReference>
<sequence length="50" mass="6034">MSNLTKEKLAELLREAEKAHAEYEKRLGKRDENWPEWYAEYIIKRLKGTP</sequence>
<dbReference type="EMBL" id="LGFD01000004">
    <property type="protein sequence ID" value="KUK18367.1"/>
    <property type="molecule type" value="Genomic_DNA"/>
</dbReference>
<gene>
    <name evidence="2" type="ORF">XD54_0281</name>
</gene>
<keyword evidence="2" id="KW-0223">Dioxygenase</keyword>
<evidence type="ECO:0000313" key="3">
    <source>
        <dbReference type="Proteomes" id="UP000053911"/>
    </source>
</evidence>